<dbReference type="OrthoDB" id="4319558at2"/>
<dbReference type="Proteomes" id="UP000321234">
    <property type="component" value="Unassembled WGS sequence"/>
</dbReference>
<sequence length="70" mass="7644">MPEPTDSAAEQTPDAPAPEETPAEAQKRRFKEALERKQGVKHPHDEVAGGKNLHGRGGATARQEFRRKSG</sequence>
<comment type="caution">
    <text evidence="2">The sequence shown here is derived from an EMBL/GenBank/DDBJ whole genome shotgun (WGS) entry which is preliminary data.</text>
</comment>
<gene>
    <name evidence="2" type="ORF">FMM08_13100</name>
</gene>
<protein>
    <recommendedName>
        <fullName evidence="4">DUF5302 domain-containing protein</fullName>
    </recommendedName>
</protein>
<evidence type="ECO:0008006" key="4">
    <source>
        <dbReference type="Google" id="ProtNLM"/>
    </source>
</evidence>
<dbReference type="RefSeq" id="WP_147926810.1">
    <property type="nucleotide sequence ID" value="NZ_VKAC01000007.1"/>
</dbReference>
<dbReference type="Pfam" id="PF17227">
    <property type="entry name" value="DUF5302"/>
    <property type="match status" value="1"/>
</dbReference>
<accession>A0A5C8ZE25</accession>
<organism evidence="2 3">
    <name type="scientific">Quadrisphaera setariae</name>
    <dbReference type="NCBI Taxonomy" id="2593304"/>
    <lineage>
        <taxon>Bacteria</taxon>
        <taxon>Bacillati</taxon>
        <taxon>Actinomycetota</taxon>
        <taxon>Actinomycetes</taxon>
        <taxon>Kineosporiales</taxon>
        <taxon>Kineosporiaceae</taxon>
        <taxon>Quadrisphaera</taxon>
    </lineage>
</organism>
<dbReference type="EMBL" id="VKAC01000007">
    <property type="protein sequence ID" value="TXR55754.1"/>
    <property type="molecule type" value="Genomic_DNA"/>
</dbReference>
<name>A0A5C8ZE25_9ACTN</name>
<evidence type="ECO:0000313" key="2">
    <source>
        <dbReference type="EMBL" id="TXR55754.1"/>
    </source>
</evidence>
<proteinExistence type="predicted"/>
<feature type="compositionally biased region" description="Low complexity" evidence="1">
    <location>
        <begin position="8"/>
        <end position="24"/>
    </location>
</feature>
<dbReference type="AlphaFoldDB" id="A0A5C8ZE25"/>
<feature type="compositionally biased region" description="Basic and acidic residues" evidence="1">
    <location>
        <begin position="25"/>
        <end position="48"/>
    </location>
</feature>
<dbReference type="InterPro" id="IPR035172">
    <property type="entry name" value="DUF5302"/>
</dbReference>
<reference evidence="2 3" key="1">
    <citation type="submission" date="2019-07" db="EMBL/GenBank/DDBJ databases">
        <title>Quadrisphaera sp. strain DD2A genome sequencing and assembly.</title>
        <authorList>
            <person name="Kim I."/>
        </authorList>
    </citation>
    <scope>NUCLEOTIDE SEQUENCE [LARGE SCALE GENOMIC DNA]</scope>
    <source>
        <strain evidence="2 3">DD2A</strain>
    </source>
</reference>
<feature type="region of interest" description="Disordered" evidence="1">
    <location>
        <begin position="1"/>
        <end position="70"/>
    </location>
</feature>
<keyword evidence="3" id="KW-1185">Reference proteome</keyword>
<evidence type="ECO:0000256" key="1">
    <source>
        <dbReference type="SAM" id="MobiDB-lite"/>
    </source>
</evidence>
<evidence type="ECO:0000313" key="3">
    <source>
        <dbReference type="Proteomes" id="UP000321234"/>
    </source>
</evidence>